<evidence type="ECO:0000256" key="1">
    <source>
        <dbReference type="ARBA" id="ARBA00022723"/>
    </source>
</evidence>
<dbReference type="GO" id="GO:0008270">
    <property type="term" value="F:zinc ion binding"/>
    <property type="evidence" value="ECO:0007669"/>
    <property type="project" value="UniProtKB-KW"/>
</dbReference>
<keyword evidence="1" id="KW-0479">Metal-binding</keyword>
<name>A0AAD3CLM7_9STRA</name>
<dbReference type="InterPro" id="IPR002893">
    <property type="entry name" value="Znf_MYND"/>
</dbReference>
<evidence type="ECO:0000256" key="2">
    <source>
        <dbReference type="ARBA" id="ARBA00022771"/>
    </source>
</evidence>
<dbReference type="Proteomes" id="UP001054902">
    <property type="component" value="Unassembled WGS sequence"/>
</dbReference>
<evidence type="ECO:0000256" key="3">
    <source>
        <dbReference type="ARBA" id="ARBA00022833"/>
    </source>
</evidence>
<evidence type="ECO:0000259" key="6">
    <source>
        <dbReference type="PROSITE" id="PS50865"/>
    </source>
</evidence>
<dbReference type="PROSITE" id="PS01360">
    <property type="entry name" value="ZF_MYND_1"/>
    <property type="match status" value="1"/>
</dbReference>
<dbReference type="Pfam" id="PF01753">
    <property type="entry name" value="zf-MYND"/>
    <property type="match status" value="1"/>
</dbReference>
<evidence type="ECO:0000313" key="8">
    <source>
        <dbReference type="Proteomes" id="UP001054902"/>
    </source>
</evidence>
<keyword evidence="2 4" id="KW-0863">Zinc-finger</keyword>
<feature type="region of interest" description="Disordered" evidence="5">
    <location>
        <begin position="1"/>
        <end position="30"/>
    </location>
</feature>
<dbReference type="SUPFAM" id="SSF144232">
    <property type="entry name" value="HIT/MYND zinc finger-like"/>
    <property type="match status" value="1"/>
</dbReference>
<accession>A0AAD3CLM7</accession>
<protein>
    <recommendedName>
        <fullName evidence="6">MYND-type domain-containing protein</fullName>
    </recommendedName>
</protein>
<comment type="caution">
    <text evidence="7">The sequence shown here is derived from an EMBL/GenBank/DDBJ whole genome shotgun (WGS) entry which is preliminary data.</text>
</comment>
<organism evidence="7 8">
    <name type="scientific">Chaetoceros tenuissimus</name>
    <dbReference type="NCBI Taxonomy" id="426638"/>
    <lineage>
        <taxon>Eukaryota</taxon>
        <taxon>Sar</taxon>
        <taxon>Stramenopiles</taxon>
        <taxon>Ochrophyta</taxon>
        <taxon>Bacillariophyta</taxon>
        <taxon>Coscinodiscophyceae</taxon>
        <taxon>Chaetocerotophycidae</taxon>
        <taxon>Chaetocerotales</taxon>
        <taxon>Chaetocerotaceae</taxon>
        <taxon>Chaetoceros</taxon>
    </lineage>
</organism>
<evidence type="ECO:0000256" key="5">
    <source>
        <dbReference type="SAM" id="MobiDB-lite"/>
    </source>
</evidence>
<dbReference type="Gene3D" id="6.10.140.2220">
    <property type="match status" value="1"/>
</dbReference>
<dbReference type="PROSITE" id="PS50865">
    <property type="entry name" value="ZF_MYND_2"/>
    <property type="match status" value="1"/>
</dbReference>
<reference evidence="7 8" key="1">
    <citation type="journal article" date="2021" name="Sci. Rep.">
        <title>The genome of the diatom Chaetoceros tenuissimus carries an ancient integrated fragment of an extant virus.</title>
        <authorList>
            <person name="Hongo Y."/>
            <person name="Kimura K."/>
            <person name="Takaki Y."/>
            <person name="Yoshida Y."/>
            <person name="Baba S."/>
            <person name="Kobayashi G."/>
            <person name="Nagasaki K."/>
            <person name="Hano T."/>
            <person name="Tomaru Y."/>
        </authorList>
    </citation>
    <scope>NUCLEOTIDE SEQUENCE [LARGE SCALE GENOMIC DNA]</scope>
    <source>
        <strain evidence="7 8">NIES-3715</strain>
    </source>
</reference>
<proteinExistence type="predicted"/>
<evidence type="ECO:0000313" key="7">
    <source>
        <dbReference type="EMBL" id="GFH47848.1"/>
    </source>
</evidence>
<evidence type="ECO:0000256" key="4">
    <source>
        <dbReference type="PROSITE-ProRule" id="PRU00134"/>
    </source>
</evidence>
<gene>
    <name evidence="7" type="ORF">CTEN210_04324</name>
</gene>
<keyword evidence="3" id="KW-0862">Zinc</keyword>
<keyword evidence="8" id="KW-1185">Reference proteome</keyword>
<feature type="domain" description="MYND-type" evidence="6">
    <location>
        <begin position="262"/>
        <end position="306"/>
    </location>
</feature>
<dbReference type="AlphaFoldDB" id="A0AAD3CLM7"/>
<feature type="compositionally biased region" description="Basic residues" evidence="5">
    <location>
        <begin position="1"/>
        <end position="10"/>
    </location>
</feature>
<dbReference type="EMBL" id="BLLK01000023">
    <property type="protein sequence ID" value="GFH47848.1"/>
    <property type="molecule type" value="Genomic_DNA"/>
</dbReference>
<sequence>MPSRKKKAGRRRLESKGTMTGGARKKKNEIELEQKRKEDEWLRDAAQRFDSILSSDEELKALEEFILWSLSDKIDLTTKKFEKIALAKMLLEGRVSKEDLVMKRAVIISRFEDLSKELELIATVNILVTSLDEFFRSATERKGFEEKLTSALLLEQGLVQKNSVMSSYRQKVFQEVASKWFCLAVNEINTCVYYNSSEETFNRQFEDSEKLEIDALARHFKGSEIFKKYFFNTNAREASLEGFYEQKTIGAVLSHHEERWKCWECKELGGKGTQKSQLCASCKCAVYCSRECQMNHWKVGLHKKNCMEICKFWSRYETSKKRIGKALKDERLYTKLLIIGGIEKECWLRPTERVDYLVAQTILLHPPEFGEQAEHASIDIFYKNIATLACGGTHPIFGNETITHEAELQKLISENCDGILPDFNLKEVTEKEIKAMADISVFLMLGRDSEDINWDLVKENFKNNSEDLPVERFIAIYIYYESLNRDNMTVWFTNSWNRFQSEKWFLDQLRVPYKEWMKEDA</sequence>